<proteinExistence type="predicted"/>
<accession>A0ABY6ZDF5</accession>
<sequence>MALTQLPTVKPPKGTIYATAIVLATFLFFFTRAKTGAGTHV</sequence>
<keyword evidence="1" id="KW-1133">Transmembrane helix</keyword>
<feature type="transmembrane region" description="Helical" evidence="1">
    <location>
        <begin position="14"/>
        <end position="31"/>
    </location>
</feature>
<evidence type="ECO:0000313" key="3">
    <source>
        <dbReference type="Proteomes" id="UP001164761"/>
    </source>
</evidence>
<keyword evidence="1" id="KW-0812">Transmembrane</keyword>
<name>A0ABY6ZDF5_9BACL</name>
<evidence type="ECO:0000313" key="2">
    <source>
        <dbReference type="EMBL" id="WAH40281.1"/>
    </source>
</evidence>
<dbReference type="EMBL" id="CP104067">
    <property type="protein sequence ID" value="WAH40281.1"/>
    <property type="molecule type" value="Genomic_DNA"/>
</dbReference>
<dbReference type="RefSeq" id="WP_268004178.1">
    <property type="nucleotide sequence ID" value="NZ_BSUT01000001.1"/>
</dbReference>
<organism evidence="2 3">
    <name type="scientific">Alicyclobacillus fastidiosus</name>
    <dbReference type="NCBI Taxonomy" id="392011"/>
    <lineage>
        <taxon>Bacteria</taxon>
        <taxon>Bacillati</taxon>
        <taxon>Bacillota</taxon>
        <taxon>Bacilli</taxon>
        <taxon>Bacillales</taxon>
        <taxon>Alicyclobacillaceae</taxon>
        <taxon>Alicyclobacillus</taxon>
    </lineage>
</organism>
<evidence type="ECO:0000256" key="1">
    <source>
        <dbReference type="SAM" id="Phobius"/>
    </source>
</evidence>
<keyword evidence="3" id="KW-1185">Reference proteome</keyword>
<dbReference type="Proteomes" id="UP001164761">
    <property type="component" value="Chromosome"/>
</dbReference>
<protein>
    <submittedName>
        <fullName evidence="2">Uncharacterized protein</fullName>
    </submittedName>
</protein>
<reference evidence="2" key="1">
    <citation type="submission" date="2022-08" db="EMBL/GenBank/DDBJ databases">
        <title>Alicyclobacillus fastidiosus DSM 17978, complete genome.</title>
        <authorList>
            <person name="Wang Q."/>
            <person name="Cai R."/>
            <person name="Wang Z."/>
        </authorList>
    </citation>
    <scope>NUCLEOTIDE SEQUENCE</scope>
    <source>
        <strain evidence="2">DSM 17978</strain>
    </source>
</reference>
<gene>
    <name evidence="2" type="ORF">NZD89_18145</name>
</gene>
<keyword evidence="1" id="KW-0472">Membrane</keyword>